<dbReference type="AlphaFoldDB" id="A0A6P2BTL3"/>
<gene>
    <name evidence="2" type="ORF">EAS64_29985</name>
</gene>
<dbReference type="InterPro" id="IPR023210">
    <property type="entry name" value="NADP_OxRdtase_dom"/>
</dbReference>
<dbReference type="InterPro" id="IPR050523">
    <property type="entry name" value="AKR_Detox_Biosynth"/>
</dbReference>
<dbReference type="PANTHER" id="PTHR43364:SF6">
    <property type="entry name" value="OXIDOREDUCTASE-RELATED"/>
    <property type="match status" value="1"/>
</dbReference>
<organism evidence="2 3">
    <name type="scientific">Trebonia kvetii</name>
    <dbReference type="NCBI Taxonomy" id="2480626"/>
    <lineage>
        <taxon>Bacteria</taxon>
        <taxon>Bacillati</taxon>
        <taxon>Actinomycetota</taxon>
        <taxon>Actinomycetes</taxon>
        <taxon>Streptosporangiales</taxon>
        <taxon>Treboniaceae</taxon>
        <taxon>Trebonia</taxon>
    </lineage>
</organism>
<sequence>MTAIGSSGLDVFPLGLGGNTFGWTSDRETSFAVLDAFVAVALQPHYNLLERASYETSLAPSAAEFGLGVLPYCALAGGFLAGKYRSAADHAGAARQPAAARYLTPAGLGVLAALDSVAADHGVSPATVALAWLLTRPGVVAPLASARTVEQLPALLASAALNLTPDDIAVLDEASAT</sequence>
<accession>A0A6P2BTL3</accession>
<dbReference type="PANTHER" id="PTHR43364">
    <property type="entry name" value="NADH-SPECIFIC METHYLGLYOXAL REDUCTASE-RELATED"/>
    <property type="match status" value="1"/>
</dbReference>
<dbReference type="Pfam" id="PF00248">
    <property type="entry name" value="Aldo_ket_red"/>
    <property type="match status" value="1"/>
</dbReference>
<comment type="caution">
    <text evidence="2">The sequence shown here is derived from an EMBL/GenBank/DDBJ whole genome shotgun (WGS) entry which is preliminary data.</text>
</comment>
<dbReference type="GO" id="GO:0005829">
    <property type="term" value="C:cytosol"/>
    <property type="evidence" value="ECO:0007669"/>
    <property type="project" value="TreeGrafter"/>
</dbReference>
<evidence type="ECO:0000313" key="2">
    <source>
        <dbReference type="EMBL" id="TVZ01701.1"/>
    </source>
</evidence>
<dbReference type="RefSeq" id="WP_145858504.1">
    <property type="nucleotide sequence ID" value="NZ_RPFW01000006.1"/>
</dbReference>
<feature type="domain" description="NADP-dependent oxidoreductase" evidence="1">
    <location>
        <begin position="40"/>
        <end position="175"/>
    </location>
</feature>
<dbReference type="InterPro" id="IPR036812">
    <property type="entry name" value="NAD(P)_OxRdtase_dom_sf"/>
</dbReference>
<name>A0A6P2BTL3_9ACTN</name>
<reference evidence="2 3" key="1">
    <citation type="submission" date="2018-11" db="EMBL/GenBank/DDBJ databases">
        <title>Trebonia kvetii gen.nov., sp.nov., a novel acidophilic actinobacterium, and proposal of the new actinobacterial family Treboniaceae fam. nov.</title>
        <authorList>
            <person name="Rapoport D."/>
            <person name="Sagova-Mareckova M."/>
            <person name="Sedlacek I."/>
            <person name="Provaznik J."/>
            <person name="Kralova S."/>
            <person name="Pavlinic D."/>
            <person name="Benes V."/>
            <person name="Kopecky J."/>
        </authorList>
    </citation>
    <scope>NUCLEOTIDE SEQUENCE [LARGE SCALE GENOMIC DNA]</scope>
    <source>
        <strain evidence="2 3">15Tr583</strain>
    </source>
</reference>
<dbReference type="Gene3D" id="3.20.20.100">
    <property type="entry name" value="NADP-dependent oxidoreductase domain"/>
    <property type="match status" value="1"/>
</dbReference>
<proteinExistence type="predicted"/>
<dbReference type="SUPFAM" id="SSF51430">
    <property type="entry name" value="NAD(P)-linked oxidoreductase"/>
    <property type="match status" value="1"/>
</dbReference>
<keyword evidence="3" id="KW-1185">Reference proteome</keyword>
<protein>
    <submittedName>
        <fullName evidence="2">Aldo/keto reductase</fullName>
    </submittedName>
</protein>
<dbReference type="EMBL" id="RPFW01000006">
    <property type="protein sequence ID" value="TVZ01701.1"/>
    <property type="molecule type" value="Genomic_DNA"/>
</dbReference>
<evidence type="ECO:0000313" key="3">
    <source>
        <dbReference type="Proteomes" id="UP000460272"/>
    </source>
</evidence>
<dbReference type="Proteomes" id="UP000460272">
    <property type="component" value="Unassembled WGS sequence"/>
</dbReference>
<dbReference type="OrthoDB" id="9768793at2"/>
<evidence type="ECO:0000259" key="1">
    <source>
        <dbReference type="Pfam" id="PF00248"/>
    </source>
</evidence>